<evidence type="ECO:0000256" key="4">
    <source>
        <dbReference type="ARBA" id="ARBA00016244"/>
    </source>
</evidence>
<dbReference type="InterPro" id="IPR053927">
    <property type="entry name" value="FlgK_helical"/>
</dbReference>
<dbReference type="GO" id="GO:0005198">
    <property type="term" value="F:structural molecule activity"/>
    <property type="evidence" value="ECO:0007669"/>
    <property type="project" value="UniProtKB-UniRule"/>
</dbReference>
<comment type="similarity">
    <text evidence="3 7">Belongs to the flagella basal body rod proteins family.</text>
</comment>
<sequence length="447" mass="44653">MSDLLGIGASGVRSYQTALSAIGQNVSNADTAGYTRRTVTLTENVAGGTGLGSSNSIQFNGVQSASVQRAWNDYQAQAARSAAGDAGSADAVYTWLSNAETALNDTANGVGQSATAFFSAGTALAGDPNSTANRQSFLSTLGQTATAFNTTATSLASVSSGIATDATTTVQSINSTLDQIDKLNLQLKSTQAGSSQAADLADQRDGLLDTLSSNVGINVSIGDNGVATVTLANSGQPLTASTGTSGTRFAITSSANGALALQAIQNGASTSVTNPGGKLGGLIQSASTVADRRTQLDKMASDFTAAVNAWQAQGQTSSGTAGGALLSGTTAATIKVTTSDTSTIASATSSASNGNLLTLSSLQGSTGLEQTWSSMVTVQGQTVASAKSADTAASSVASSTMDARNATSGVDLNTEAAELIRYQQAYSGAAKVIQTAQQTMQSILDLF</sequence>
<dbReference type="PRINTS" id="PR01005">
    <property type="entry name" value="FLGHOOKAP1"/>
</dbReference>
<dbReference type="GO" id="GO:0009424">
    <property type="term" value="C:bacterial-type flagellum hook"/>
    <property type="evidence" value="ECO:0007669"/>
    <property type="project" value="UniProtKB-UniRule"/>
</dbReference>
<dbReference type="NCBIfam" id="TIGR02492">
    <property type="entry name" value="flgK_ends"/>
    <property type="match status" value="1"/>
</dbReference>
<evidence type="ECO:0000256" key="1">
    <source>
        <dbReference type="ARBA" id="ARBA00004365"/>
    </source>
</evidence>
<evidence type="ECO:0000259" key="9">
    <source>
        <dbReference type="Pfam" id="PF22638"/>
    </source>
</evidence>
<keyword evidence="5 7" id="KW-0964">Secreted</keyword>
<keyword evidence="10" id="KW-0282">Flagellum</keyword>
<dbReference type="SUPFAM" id="SSF64518">
    <property type="entry name" value="Phase 1 flagellin"/>
    <property type="match status" value="1"/>
</dbReference>
<name>A0A838L099_9SPHN</name>
<keyword evidence="10" id="KW-0969">Cilium</keyword>
<dbReference type="Pfam" id="PF22638">
    <property type="entry name" value="FlgK_D1"/>
    <property type="match status" value="1"/>
</dbReference>
<dbReference type="AlphaFoldDB" id="A0A838L099"/>
<dbReference type="Proteomes" id="UP000570166">
    <property type="component" value="Unassembled WGS sequence"/>
</dbReference>
<reference evidence="10 11" key="1">
    <citation type="submission" date="2020-07" db="EMBL/GenBank/DDBJ databases">
        <authorList>
            <person name="Sun Q."/>
        </authorList>
    </citation>
    <scope>NUCLEOTIDE SEQUENCE [LARGE SCALE GENOMIC DNA]</scope>
    <source>
        <strain evidence="10 11">CGMCC 1.13654</strain>
    </source>
</reference>
<keyword evidence="11" id="KW-1185">Reference proteome</keyword>
<dbReference type="EMBL" id="JACEIB010000001">
    <property type="protein sequence ID" value="MBA2932923.1"/>
    <property type="molecule type" value="Genomic_DNA"/>
</dbReference>
<evidence type="ECO:0000256" key="3">
    <source>
        <dbReference type="ARBA" id="ARBA00009677"/>
    </source>
</evidence>
<keyword evidence="6 7" id="KW-0975">Bacterial flagellum</keyword>
<gene>
    <name evidence="7 10" type="primary">flgK</name>
    <name evidence="10" type="ORF">HZF05_02320</name>
</gene>
<evidence type="ECO:0000256" key="6">
    <source>
        <dbReference type="ARBA" id="ARBA00023143"/>
    </source>
</evidence>
<accession>A0A838L099</accession>
<dbReference type="GO" id="GO:0005576">
    <property type="term" value="C:extracellular region"/>
    <property type="evidence" value="ECO:0007669"/>
    <property type="project" value="UniProtKB-SubCell"/>
</dbReference>
<dbReference type="PANTHER" id="PTHR30033">
    <property type="entry name" value="FLAGELLAR HOOK-ASSOCIATED PROTEIN 1"/>
    <property type="match status" value="1"/>
</dbReference>
<evidence type="ECO:0000313" key="10">
    <source>
        <dbReference type="EMBL" id="MBA2932923.1"/>
    </source>
</evidence>
<evidence type="ECO:0000256" key="2">
    <source>
        <dbReference type="ARBA" id="ARBA00004613"/>
    </source>
</evidence>
<comment type="caution">
    <text evidence="10">The sequence shown here is derived from an EMBL/GenBank/DDBJ whole genome shotgun (WGS) entry which is preliminary data.</text>
</comment>
<evidence type="ECO:0000259" key="8">
    <source>
        <dbReference type="Pfam" id="PF06429"/>
    </source>
</evidence>
<evidence type="ECO:0000313" key="11">
    <source>
        <dbReference type="Proteomes" id="UP000570166"/>
    </source>
</evidence>
<protein>
    <recommendedName>
        <fullName evidence="4 7">Flagellar hook-associated protein 1</fullName>
        <shortName evidence="7">HAP1</shortName>
    </recommendedName>
</protein>
<dbReference type="PANTHER" id="PTHR30033:SF1">
    <property type="entry name" value="FLAGELLAR HOOK-ASSOCIATED PROTEIN 1"/>
    <property type="match status" value="1"/>
</dbReference>
<evidence type="ECO:0000256" key="5">
    <source>
        <dbReference type="ARBA" id="ARBA00022525"/>
    </source>
</evidence>
<proteinExistence type="inferred from homology"/>
<feature type="domain" description="Flagellar hook-associated protein FlgK helical" evidence="9">
    <location>
        <begin position="96"/>
        <end position="325"/>
    </location>
</feature>
<dbReference type="InterPro" id="IPR010930">
    <property type="entry name" value="Flg_bb/hook_C_dom"/>
</dbReference>
<keyword evidence="10" id="KW-0966">Cell projection</keyword>
<dbReference type="GO" id="GO:0044780">
    <property type="term" value="P:bacterial-type flagellum assembly"/>
    <property type="evidence" value="ECO:0007669"/>
    <property type="project" value="InterPro"/>
</dbReference>
<dbReference type="InterPro" id="IPR002371">
    <property type="entry name" value="FlgK"/>
</dbReference>
<organism evidence="10 11">
    <name type="scientific">Sphingomonas chungangi</name>
    <dbReference type="NCBI Taxonomy" id="2683589"/>
    <lineage>
        <taxon>Bacteria</taxon>
        <taxon>Pseudomonadati</taxon>
        <taxon>Pseudomonadota</taxon>
        <taxon>Alphaproteobacteria</taxon>
        <taxon>Sphingomonadales</taxon>
        <taxon>Sphingomonadaceae</taxon>
        <taxon>Sphingomonas</taxon>
    </lineage>
</organism>
<evidence type="ECO:0000256" key="7">
    <source>
        <dbReference type="RuleBase" id="RU362065"/>
    </source>
</evidence>
<comment type="subcellular location">
    <subcellularLocation>
        <location evidence="1 7">Bacterial flagellum</location>
    </subcellularLocation>
    <subcellularLocation>
        <location evidence="2 7">Secreted</location>
    </subcellularLocation>
</comment>
<feature type="domain" description="Flagellar basal-body/hook protein C-terminal" evidence="8">
    <location>
        <begin position="407"/>
        <end position="446"/>
    </location>
</feature>
<dbReference type="Pfam" id="PF06429">
    <property type="entry name" value="Flg_bbr_C"/>
    <property type="match status" value="1"/>
</dbReference>
<dbReference type="RefSeq" id="WP_160364997.1">
    <property type="nucleotide sequence ID" value="NZ_JACEIB010000001.1"/>
</dbReference>